<evidence type="ECO:0000313" key="3">
    <source>
        <dbReference type="Proteomes" id="UP000198741"/>
    </source>
</evidence>
<accession>A0A1H0KU47</accession>
<dbReference type="PANTHER" id="PTHR38011">
    <property type="entry name" value="DIHYDROFOLATE REDUCTASE FAMILY PROTEIN (AFU_ORTHOLOGUE AFUA_8G06820)"/>
    <property type="match status" value="1"/>
</dbReference>
<gene>
    <name evidence="2" type="ORF">SAMN04515671_1427</name>
</gene>
<proteinExistence type="predicted"/>
<dbReference type="Pfam" id="PF01872">
    <property type="entry name" value="RibD_C"/>
    <property type="match status" value="1"/>
</dbReference>
<dbReference type="InterPro" id="IPR024072">
    <property type="entry name" value="DHFR-like_dom_sf"/>
</dbReference>
<sequence length="218" mass="23228">MELVLTTFLSLDGVMQGPGGPDEDRSGGFDRGGWLVPFADADMGAIVSAWFADADEILLGRITYDMMYSYWSQVTEPGDVVSDRLNHRPKHVVSTTLRDPAWEHTSVISSDPVAAVAALMERPGGELQVHGSCALARTLHEAALIDEYRFLVFPVVVGDGKRLFPAGSVPISLDLVDHRITGSGAVALTLRPEADPAGGGLKIGRFTVQDGRGTPATA</sequence>
<dbReference type="Gene3D" id="3.40.430.10">
    <property type="entry name" value="Dihydrofolate Reductase, subunit A"/>
    <property type="match status" value="1"/>
</dbReference>
<reference evidence="2 3" key="1">
    <citation type="submission" date="2016-10" db="EMBL/GenBank/DDBJ databases">
        <authorList>
            <person name="de Groot N.N."/>
        </authorList>
    </citation>
    <scope>NUCLEOTIDE SEQUENCE [LARGE SCALE GENOMIC DNA]</scope>
    <source>
        <strain evidence="3">P4-7,KCTC 19426,CECT 7604</strain>
    </source>
</reference>
<dbReference type="AlphaFoldDB" id="A0A1H0KU47"/>
<dbReference type="OrthoDB" id="7342392at2"/>
<dbReference type="GO" id="GO:0008703">
    <property type="term" value="F:5-amino-6-(5-phosphoribosylamino)uracil reductase activity"/>
    <property type="evidence" value="ECO:0007669"/>
    <property type="project" value="InterPro"/>
</dbReference>
<dbReference type="PANTHER" id="PTHR38011:SF2">
    <property type="entry name" value="BIFUNCTIONAL DEAMINASE-REDUCTASE DOMAIN PROTEIN"/>
    <property type="match status" value="1"/>
</dbReference>
<evidence type="ECO:0000259" key="1">
    <source>
        <dbReference type="Pfam" id="PF01872"/>
    </source>
</evidence>
<feature type="domain" description="Bacterial bifunctional deaminase-reductase C-terminal" evidence="1">
    <location>
        <begin position="3"/>
        <end position="186"/>
    </location>
</feature>
<protein>
    <submittedName>
        <fullName evidence="2">Dihydrofolate reductase</fullName>
    </submittedName>
</protein>
<dbReference type="InterPro" id="IPR050765">
    <property type="entry name" value="Riboflavin_Biosynth_HTPR"/>
</dbReference>
<dbReference type="EMBL" id="LT629710">
    <property type="protein sequence ID" value="SDO59306.1"/>
    <property type="molecule type" value="Genomic_DNA"/>
</dbReference>
<name>A0A1H0KU47_9ACTN</name>
<keyword evidence="3" id="KW-1185">Reference proteome</keyword>
<dbReference type="Proteomes" id="UP000198741">
    <property type="component" value="Chromosome I"/>
</dbReference>
<dbReference type="STRING" id="1090615.SAMN04515671_1427"/>
<dbReference type="RefSeq" id="WP_090475359.1">
    <property type="nucleotide sequence ID" value="NZ_LT629710.1"/>
</dbReference>
<dbReference type="GO" id="GO:0009231">
    <property type="term" value="P:riboflavin biosynthetic process"/>
    <property type="evidence" value="ECO:0007669"/>
    <property type="project" value="InterPro"/>
</dbReference>
<dbReference type="InterPro" id="IPR002734">
    <property type="entry name" value="RibDG_C"/>
</dbReference>
<dbReference type="SUPFAM" id="SSF53597">
    <property type="entry name" value="Dihydrofolate reductase-like"/>
    <property type="match status" value="1"/>
</dbReference>
<evidence type="ECO:0000313" key="2">
    <source>
        <dbReference type="EMBL" id="SDO59306.1"/>
    </source>
</evidence>
<organism evidence="2 3">
    <name type="scientific">Nakamurella panacisegetis</name>
    <dbReference type="NCBI Taxonomy" id="1090615"/>
    <lineage>
        <taxon>Bacteria</taxon>
        <taxon>Bacillati</taxon>
        <taxon>Actinomycetota</taxon>
        <taxon>Actinomycetes</taxon>
        <taxon>Nakamurellales</taxon>
        <taxon>Nakamurellaceae</taxon>
        <taxon>Nakamurella</taxon>
    </lineage>
</organism>